<dbReference type="PANTHER" id="PTHR43519">
    <property type="entry name" value="ATP-DEPENDENT RNA HELICASE HRPB"/>
    <property type="match status" value="1"/>
</dbReference>
<dbReference type="CDD" id="cd18791">
    <property type="entry name" value="SF2_C_RHA"/>
    <property type="match status" value="1"/>
</dbReference>
<dbReference type="GO" id="GO:0016787">
    <property type="term" value="F:hydrolase activity"/>
    <property type="evidence" value="ECO:0007669"/>
    <property type="project" value="UniProtKB-KW"/>
</dbReference>
<comment type="caution">
    <text evidence="4">The sequence shown here is derived from an EMBL/GenBank/DDBJ whole genome shotgun (WGS) entry which is preliminary data.</text>
</comment>
<organism evidence="4 5">
    <name type="scientific">Xanthomonas perforans</name>
    <dbReference type="NCBI Taxonomy" id="442694"/>
    <lineage>
        <taxon>Bacteria</taxon>
        <taxon>Pseudomonadati</taxon>
        <taxon>Pseudomonadota</taxon>
        <taxon>Gammaproteobacteria</taxon>
        <taxon>Lysobacterales</taxon>
        <taxon>Lysobacteraceae</taxon>
        <taxon>Xanthomonas</taxon>
    </lineage>
</organism>
<protein>
    <submittedName>
        <fullName evidence="4">ATP-dependent helicase HrpB</fullName>
    </submittedName>
</protein>
<dbReference type="Gene3D" id="3.40.50.300">
    <property type="entry name" value="P-loop containing nucleotide triphosphate hydrolases"/>
    <property type="match status" value="1"/>
</dbReference>
<keyword evidence="2 4" id="KW-0347">Helicase</keyword>
<feature type="non-terminal residue" evidence="4">
    <location>
        <position position="1"/>
    </location>
</feature>
<dbReference type="AlphaFoldDB" id="A0A7X5SC96"/>
<gene>
    <name evidence="4" type="ORF">G3W61_30545</name>
</gene>
<keyword evidence="2 4" id="KW-0067">ATP-binding</keyword>
<dbReference type="Pfam" id="PF00271">
    <property type="entry name" value="Helicase_C"/>
    <property type="match status" value="1"/>
</dbReference>
<proteinExistence type="predicted"/>
<evidence type="ECO:0000256" key="2">
    <source>
        <dbReference type="ARBA" id="ARBA00022806"/>
    </source>
</evidence>
<dbReference type="GO" id="GO:0004386">
    <property type="term" value="F:helicase activity"/>
    <property type="evidence" value="ECO:0007669"/>
    <property type="project" value="UniProtKB-KW"/>
</dbReference>
<evidence type="ECO:0000313" key="5">
    <source>
        <dbReference type="Proteomes" id="UP000471082"/>
    </source>
</evidence>
<dbReference type="Proteomes" id="UP000471082">
    <property type="component" value="Unassembled WGS sequence"/>
</dbReference>
<sequence length="109" mass="11755">RVVLATNVAESSVTLPGVRVVIDSGLAREPHYDPNSGFSRLDITTIAQASADQRAGRAGRVASGWAYRLWPQSQRLEPQRRAEITQVELAGLALELAAWGSAALRFVDA</sequence>
<dbReference type="PROSITE" id="PS51194">
    <property type="entry name" value="HELICASE_CTER"/>
    <property type="match status" value="1"/>
</dbReference>
<keyword evidence="2 4" id="KW-0547">Nucleotide-binding</keyword>
<evidence type="ECO:0000313" key="4">
    <source>
        <dbReference type="EMBL" id="NEL80585.1"/>
    </source>
</evidence>
<feature type="domain" description="Helicase C-terminal" evidence="3">
    <location>
        <begin position="1"/>
        <end position="100"/>
    </location>
</feature>
<accession>A0A7X5SC96</accession>
<dbReference type="InterPro" id="IPR027417">
    <property type="entry name" value="P-loop_NTPase"/>
</dbReference>
<feature type="non-terminal residue" evidence="4">
    <location>
        <position position="109"/>
    </location>
</feature>
<dbReference type="SUPFAM" id="SSF52540">
    <property type="entry name" value="P-loop containing nucleoside triphosphate hydrolases"/>
    <property type="match status" value="1"/>
</dbReference>
<evidence type="ECO:0000259" key="3">
    <source>
        <dbReference type="PROSITE" id="PS51194"/>
    </source>
</evidence>
<reference evidence="4 5" key="1">
    <citation type="submission" date="2019-11" db="EMBL/GenBank/DDBJ databases">
        <title>Genome-resolved metagenomics to study the prevalence of co-infection and intraspecific heterogeneity among plant pathogen metapopulations.</title>
        <authorList>
            <person name="Newberry E."/>
            <person name="Bhandari R."/>
            <person name="Kemble J."/>
            <person name="Sikora E."/>
            <person name="Potnis N."/>
        </authorList>
    </citation>
    <scope>NUCLEOTIDE SEQUENCE [LARGE SCALE GENOMIC DNA]</scope>
    <source>
        <strain evidence="4">Xp_Tom_Tuscaloosa_18b</strain>
    </source>
</reference>
<name>A0A7X5SC96_XANPE</name>
<dbReference type="PANTHER" id="PTHR43519:SF1">
    <property type="entry name" value="ATP-DEPENDENT RNA HELICASE HRPB"/>
    <property type="match status" value="1"/>
</dbReference>
<evidence type="ECO:0000256" key="1">
    <source>
        <dbReference type="ARBA" id="ARBA00022801"/>
    </source>
</evidence>
<keyword evidence="1" id="KW-0378">Hydrolase</keyword>
<dbReference type="InterPro" id="IPR001650">
    <property type="entry name" value="Helicase_C-like"/>
</dbReference>
<dbReference type="EMBL" id="JAAGYU010001713">
    <property type="protein sequence ID" value="NEL80585.1"/>
    <property type="molecule type" value="Genomic_DNA"/>
</dbReference>